<dbReference type="GO" id="GO:0005524">
    <property type="term" value="F:ATP binding"/>
    <property type="evidence" value="ECO:0007669"/>
    <property type="project" value="UniProtKB-KW"/>
</dbReference>
<keyword evidence="2 6" id="KW-0067">ATP-binding</keyword>
<dbReference type="InterPro" id="IPR025943">
    <property type="entry name" value="Sigma_54_int_dom_ATP-bd_2"/>
</dbReference>
<evidence type="ECO:0000313" key="6">
    <source>
        <dbReference type="EMBL" id="KXY51396.1"/>
    </source>
</evidence>
<dbReference type="PROSITE" id="PS00676">
    <property type="entry name" value="SIGMA54_INTERACT_2"/>
    <property type="match status" value="1"/>
</dbReference>
<evidence type="ECO:0000256" key="1">
    <source>
        <dbReference type="ARBA" id="ARBA00022741"/>
    </source>
</evidence>
<dbReference type="Gene3D" id="3.40.50.300">
    <property type="entry name" value="P-loop containing nucleotide triphosphate hydrolases"/>
    <property type="match status" value="1"/>
</dbReference>
<feature type="domain" description="Clp ATPase C-terminal" evidence="5">
    <location>
        <begin position="307"/>
        <end position="392"/>
    </location>
</feature>
<sequence length="395" mass="44392">MEKKCSFCGFEKKDFLPAIHEGVGLCKNCSRIAYEHFHGEIDKNNKGNANKKEASLMYSRPLRPHEIKNKLDRDVIGQDDAKKVLTVEIYNHYKRIHSKVKTNIPKNNILLIGESGCGKTHLVETISKIINIPMTIVDATTITETGYSGKDVDSILSSLIQEANGDISSAEKGIVFIDEVDKLAKRTSHTSTKDPQGEGVQQALLKMIEGTNFTIEQNRQSIKRTTVTINTSNILFIFGGAFDGLQEIVDKRMNKHKKTIGFTNADTVEIRKDDSEMSPIRIEDLIQFGMIPEFIGRIPLILTLNPLTKENLMDILVKPNGAIIPEYIKLFKEEQKDLRFTDEAIEYIAIEALHKGLGARGMKGIVAKKMSDLLYDMLINEDMTEFVATKTFIRG</sequence>
<dbReference type="GO" id="GO:0051603">
    <property type="term" value="P:proteolysis involved in protein catabolic process"/>
    <property type="evidence" value="ECO:0007669"/>
    <property type="project" value="TreeGrafter"/>
</dbReference>
<accession>A0A9X0SQB5</accession>
<keyword evidence="3" id="KW-0143">Chaperone</keyword>
<dbReference type="GO" id="GO:0008233">
    <property type="term" value="F:peptidase activity"/>
    <property type="evidence" value="ECO:0007669"/>
    <property type="project" value="UniProtKB-KW"/>
</dbReference>
<dbReference type="NCBIfam" id="TIGR00382">
    <property type="entry name" value="clpX"/>
    <property type="match status" value="1"/>
</dbReference>
<dbReference type="Pfam" id="PF07724">
    <property type="entry name" value="AAA_2"/>
    <property type="match status" value="1"/>
</dbReference>
<gene>
    <name evidence="6" type="ORF">AT268_33520</name>
</gene>
<dbReference type="SMART" id="SM00382">
    <property type="entry name" value="AAA"/>
    <property type="match status" value="1"/>
</dbReference>
<dbReference type="GO" id="GO:0051301">
    <property type="term" value="P:cell division"/>
    <property type="evidence" value="ECO:0007669"/>
    <property type="project" value="TreeGrafter"/>
</dbReference>
<keyword evidence="1" id="KW-0547">Nucleotide-binding</keyword>
<dbReference type="InterPro" id="IPR003593">
    <property type="entry name" value="AAA+_ATPase"/>
</dbReference>
<proteinExistence type="predicted"/>
<evidence type="ECO:0000259" key="4">
    <source>
        <dbReference type="SMART" id="SM00382"/>
    </source>
</evidence>
<evidence type="ECO:0000313" key="7">
    <source>
        <dbReference type="Proteomes" id="UP000075476"/>
    </source>
</evidence>
<dbReference type="GO" id="GO:0016887">
    <property type="term" value="F:ATP hydrolysis activity"/>
    <property type="evidence" value="ECO:0007669"/>
    <property type="project" value="InterPro"/>
</dbReference>
<dbReference type="Proteomes" id="UP000075476">
    <property type="component" value="Unassembled WGS sequence"/>
</dbReference>
<organism evidence="6 7">
    <name type="scientific">Bacillus cereus</name>
    <dbReference type="NCBI Taxonomy" id="1396"/>
    <lineage>
        <taxon>Bacteria</taxon>
        <taxon>Bacillati</taxon>
        <taxon>Bacillota</taxon>
        <taxon>Bacilli</taxon>
        <taxon>Bacillales</taxon>
        <taxon>Bacillaceae</taxon>
        <taxon>Bacillus</taxon>
        <taxon>Bacillus cereus group</taxon>
    </lineage>
</organism>
<dbReference type="InterPro" id="IPR050052">
    <property type="entry name" value="ATP-dep_Clp_protease_ClpX"/>
</dbReference>
<dbReference type="GO" id="GO:0009376">
    <property type="term" value="C:HslUV protease complex"/>
    <property type="evidence" value="ECO:0007669"/>
    <property type="project" value="TreeGrafter"/>
</dbReference>
<dbReference type="PANTHER" id="PTHR48102:SF7">
    <property type="entry name" value="ATP-DEPENDENT CLP PROTEASE ATP-BINDING SUBUNIT CLPX-LIKE, MITOCHONDRIAL"/>
    <property type="match status" value="1"/>
</dbReference>
<evidence type="ECO:0000256" key="3">
    <source>
        <dbReference type="ARBA" id="ARBA00023186"/>
    </source>
</evidence>
<dbReference type="PANTHER" id="PTHR48102">
    <property type="entry name" value="ATP-DEPENDENT CLP PROTEASE ATP-BINDING SUBUNIT CLPX-LIKE, MITOCHONDRIAL-RELATED"/>
    <property type="match status" value="1"/>
</dbReference>
<dbReference type="Pfam" id="PF10431">
    <property type="entry name" value="ClpB_D2-small"/>
    <property type="match status" value="1"/>
</dbReference>
<dbReference type="InterPro" id="IPR019489">
    <property type="entry name" value="Clp_ATPase_C"/>
</dbReference>
<keyword evidence="6" id="KW-0645">Protease</keyword>
<dbReference type="Gene3D" id="1.10.8.60">
    <property type="match status" value="1"/>
</dbReference>
<dbReference type="GO" id="GO:0051082">
    <property type="term" value="F:unfolded protein binding"/>
    <property type="evidence" value="ECO:0007669"/>
    <property type="project" value="InterPro"/>
</dbReference>
<dbReference type="AlphaFoldDB" id="A0A9X0SQB5"/>
<dbReference type="InterPro" id="IPR027417">
    <property type="entry name" value="P-loop_NTPase"/>
</dbReference>
<comment type="caution">
    <text evidence="6">The sequence shown here is derived from an EMBL/GenBank/DDBJ whole genome shotgun (WGS) entry which is preliminary data.</text>
</comment>
<dbReference type="GO" id="GO:0140662">
    <property type="term" value="F:ATP-dependent protein folding chaperone"/>
    <property type="evidence" value="ECO:0007669"/>
    <property type="project" value="InterPro"/>
</dbReference>
<dbReference type="SUPFAM" id="SSF52540">
    <property type="entry name" value="P-loop containing nucleoside triphosphate hydrolases"/>
    <property type="match status" value="1"/>
</dbReference>
<evidence type="ECO:0000256" key="2">
    <source>
        <dbReference type="ARBA" id="ARBA00022840"/>
    </source>
</evidence>
<dbReference type="SMART" id="SM01086">
    <property type="entry name" value="ClpB_D2-small"/>
    <property type="match status" value="1"/>
</dbReference>
<dbReference type="InterPro" id="IPR004487">
    <property type="entry name" value="Clp_protease_ATP-bd_su_ClpX"/>
</dbReference>
<dbReference type="RefSeq" id="WP_061662728.1">
    <property type="nucleotide sequence ID" value="NZ_LOMO01000001.1"/>
</dbReference>
<reference evidence="6 7" key="1">
    <citation type="submission" date="2015-12" db="EMBL/GenBank/DDBJ databases">
        <title>Bacillus cereus Group isolate.</title>
        <authorList>
            <person name="Kovac J."/>
        </authorList>
    </citation>
    <scope>NUCLEOTIDE SEQUENCE [LARGE SCALE GENOMIC DNA]</scope>
    <source>
        <strain evidence="6 7">FSL K6-0073</strain>
    </source>
</reference>
<name>A0A9X0SQB5_BACCE</name>
<keyword evidence="6" id="KW-0378">Hydrolase</keyword>
<evidence type="ECO:0000259" key="5">
    <source>
        <dbReference type="SMART" id="SM01086"/>
    </source>
</evidence>
<protein>
    <submittedName>
        <fullName evidence="6">ATP-dependent Clp protease ATP-binding subunit ClpX</fullName>
    </submittedName>
</protein>
<dbReference type="InterPro" id="IPR003959">
    <property type="entry name" value="ATPase_AAA_core"/>
</dbReference>
<feature type="domain" description="AAA+ ATPase" evidence="4">
    <location>
        <begin position="105"/>
        <end position="252"/>
    </location>
</feature>
<dbReference type="NCBIfam" id="NF003745">
    <property type="entry name" value="PRK05342.1"/>
    <property type="match status" value="1"/>
</dbReference>
<dbReference type="EMBL" id="LOMO01000001">
    <property type="protein sequence ID" value="KXY51396.1"/>
    <property type="molecule type" value="Genomic_DNA"/>
</dbReference>